<name>X1MY93_9ZZZZ</name>
<dbReference type="AlphaFoldDB" id="X1MY93"/>
<accession>X1MY93</accession>
<dbReference type="SMART" id="SM00028">
    <property type="entry name" value="TPR"/>
    <property type="match status" value="2"/>
</dbReference>
<feature type="non-terminal residue" evidence="1">
    <location>
        <position position="1"/>
    </location>
</feature>
<dbReference type="Pfam" id="PF13181">
    <property type="entry name" value="TPR_8"/>
    <property type="match status" value="1"/>
</dbReference>
<protein>
    <submittedName>
        <fullName evidence="1">Uncharacterized protein</fullName>
    </submittedName>
</protein>
<sequence>VYSWLGIAYFHKKMLEEAVQTYGTILDIRPRFGIDDYHFEVCSFCSELTAEMINLFVQILKKNPNHALSYYYLGVAYYYKGDLDKSIGQLIRATEINGENDVYANNLTELRRIRERFYEGR</sequence>
<dbReference type="Gene3D" id="1.25.40.10">
    <property type="entry name" value="Tetratricopeptide repeat domain"/>
    <property type="match status" value="1"/>
</dbReference>
<dbReference type="InterPro" id="IPR019734">
    <property type="entry name" value="TPR_rpt"/>
</dbReference>
<dbReference type="Pfam" id="PF13431">
    <property type="entry name" value="TPR_17"/>
    <property type="match status" value="1"/>
</dbReference>
<evidence type="ECO:0000313" key="1">
    <source>
        <dbReference type="EMBL" id="GAI36278.1"/>
    </source>
</evidence>
<comment type="caution">
    <text evidence="1">The sequence shown here is derived from an EMBL/GenBank/DDBJ whole genome shotgun (WGS) entry which is preliminary data.</text>
</comment>
<gene>
    <name evidence="1" type="ORF">S06H3_38389</name>
</gene>
<dbReference type="EMBL" id="BARV01023397">
    <property type="protein sequence ID" value="GAI36278.1"/>
    <property type="molecule type" value="Genomic_DNA"/>
</dbReference>
<reference evidence="1" key="1">
    <citation type="journal article" date="2014" name="Front. Microbiol.">
        <title>High frequency of phylogenetically diverse reductive dehalogenase-homologous genes in deep subseafloor sedimentary metagenomes.</title>
        <authorList>
            <person name="Kawai M."/>
            <person name="Futagami T."/>
            <person name="Toyoda A."/>
            <person name="Takaki Y."/>
            <person name="Nishi S."/>
            <person name="Hori S."/>
            <person name="Arai W."/>
            <person name="Tsubouchi T."/>
            <person name="Morono Y."/>
            <person name="Uchiyama I."/>
            <person name="Ito T."/>
            <person name="Fujiyama A."/>
            <person name="Inagaki F."/>
            <person name="Takami H."/>
        </authorList>
    </citation>
    <scope>NUCLEOTIDE SEQUENCE</scope>
    <source>
        <strain evidence="1">Expedition CK06-06</strain>
    </source>
</reference>
<dbReference type="PROSITE" id="PS50005">
    <property type="entry name" value="TPR"/>
    <property type="match status" value="1"/>
</dbReference>
<dbReference type="SUPFAM" id="SSF48452">
    <property type="entry name" value="TPR-like"/>
    <property type="match status" value="1"/>
</dbReference>
<organism evidence="1">
    <name type="scientific">marine sediment metagenome</name>
    <dbReference type="NCBI Taxonomy" id="412755"/>
    <lineage>
        <taxon>unclassified sequences</taxon>
        <taxon>metagenomes</taxon>
        <taxon>ecological metagenomes</taxon>
    </lineage>
</organism>
<dbReference type="InterPro" id="IPR011990">
    <property type="entry name" value="TPR-like_helical_dom_sf"/>
</dbReference>
<proteinExistence type="predicted"/>